<gene>
    <name evidence="1" type="ORF">VTL71DRAFT_9715</name>
</gene>
<protein>
    <submittedName>
        <fullName evidence="1">Uncharacterized protein</fullName>
    </submittedName>
</protein>
<evidence type="ECO:0000313" key="1">
    <source>
        <dbReference type="EMBL" id="KAL2060320.1"/>
    </source>
</evidence>
<organism evidence="1 2">
    <name type="scientific">Oculimacula yallundae</name>
    <dbReference type="NCBI Taxonomy" id="86028"/>
    <lineage>
        <taxon>Eukaryota</taxon>
        <taxon>Fungi</taxon>
        <taxon>Dikarya</taxon>
        <taxon>Ascomycota</taxon>
        <taxon>Pezizomycotina</taxon>
        <taxon>Leotiomycetes</taxon>
        <taxon>Helotiales</taxon>
        <taxon>Ploettnerulaceae</taxon>
        <taxon>Oculimacula</taxon>
    </lineage>
</organism>
<evidence type="ECO:0000313" key="2">
    <source>
        <dbReference type="Proteomes" id="UP001595075"/>
    </source>
</evidence>
<name>A0ABR4BRP5_9HELO</name>
<reference evidence="1 2" key="1">
    <citation type="journal article" date="2024" name="Commun. Biol.">
        <title>Comparative genomic analysis of thermophilic fungi reveals convergent evolutionary adaptations and gene losses.</title>
        <authorList>
            <person name="Steindorff A.S."/>
            <person name="Aguilar-Pontes M.V."/>
            <person name="Robinson A.J."/>
            <person name="Andreopoulos B."/>
            <person name="LaButti K."/>
            <person name="Kuo A."/>
            <person name="Mondo S."/>
            <person name="Riley R."/>
            <person name="Otillar R."/>
            <person name="Haridas S."/>
            <person name="Lipzen A."/>
            <person name="Grimwood J."/>
            <person name="Schmutz J."/>
            <person name="Clum A."/>
            <person name="Reid I.D."/>
            <person name="Moisan M.C."/>
            <person name="Butler G."/>
            <person name="Nguyen T.T.M."/>
            <person name="Dewar K."/>
            <person name="Conant G."/>
            <person name="Drula E."/>
            <person name="Henrissat B."/>
            <person name="Hansel C."/>
            <person name="Singer S."/>
            <person name="Hutchinson M.I."/>
            <person name="de Vries R.P."/>
            <person name="Natvig D.O."/>
            <person name="Powell A.J."/>
            <person name="Tsang A."/>
            <person name="Grigoriev I.V."/>
        </authorList>
    </citation>
    <scope>NUCLEOTIDE SEQUENCE [LARGE SCALE GENOMIC DNA]</scope>
    <source>
        <strain evidence="1 2">CBS 494.80</strain>
    </source>
</reference>
<proteinExistence type="predicted"/>
<dbReference type="EMBL" id="JAZHXI010000023">
    <property type="protein sequence ID" value="KAL2060320.1"/>
    <property type="molecule type" value="Genomic_DNA"/>
</dbReference>
<dbReference type="PANTHER" id="PTHR38846:SF1">
    <property type="entry name" value="C3H1-TYPE DOMAIN-CONTAINING PROTEIN"/>
    <property type="match status" value="1"/>
</dbReference>
<accession>A0ABR4BRP5</accession>
<keyword evidence="2" id="KW-1185">Reference proteome</keyword>
<comment type="caution">
    <text evidence="1">The sequence shown here is derived from an EMBL/GenBank/DDBJ whole genome shotgun (WGS) entry which is preliminary data.</text>
</comment>
<dbReference type="PANTHER" id="PTHR38846">
    <property type="entry name" value="C3H1-TYPE DOMAIN-CONTAINING PROTEIN"/>
    <property type="match status" value="1"/>
</dbReference>
<dbReference type="Proteomes" id="UP001595075">
    <property type="component" value="Unassembled WGS sequence"/>
</dbReference>
<sequence length="151" mass="17363">MPPMNAQAQVFRRTQTNIDATEQVLAKLFAMTLENPQTSALVIQPTLNQKNIVGEFARYFGSENKLENWQRLCRDVGIDRTLTSLNQCKKELQKVWVNIFDLIAAVHQNKIPRLFPNVSELRKYTIKSKKIFPKRKAKEGGPVRALLAHIF</sequence>